<reference evidence="4" key="2">
    <citation type="submission" date="2022-01" db="EMBL/GenBank/DDBJ databases">
        <authorList>
            <person name="Yamashiro T."/>
            <person name="Shiraishi A."/>
            <person name="Satake H."/>
            <person name="Nakayama K."/>
        </authorList>
    </citation>
    <scope>NUCLEOTIDE SEQUENCE</scope>
</reference>
<evidence type="ECO:0000259" key="2">
    <source>
        <dbReference type="Pfam" id="PF05970"/>
    </source>
</evidence>
<dbReference type="PANTHER" id="PTHR10492">
    <property type="match status" value="1"/>
</dbReference>
<comment type="similarity">
    <text evidence="1">Belongs to the helicase family.</text>
</comment>
<evidence type="ECO:0000256" key="1">
    <source>
        <dbReference type="RuleBase" id="RU363044"/>
    </source>
</evidence>
<dbReference type="Proteomes" id="UP001151760">
    <property type="component" value="Unassembled WGS sequence"/>
</dbReference>
<feature type="domain" description="DNA helicase Pif1-like DEAD-box helicase" evidence="2">
    <location>
        <begin position="197"/>
        <end position="326"/>
    </location>
</feature>
<dbReference type="InterPro" id="IPR049163">
    <property type="entry name" value="Pif1-like_2B_dom"/>
</dbReference>
<evidence type="ECO:0000259" key="3">
    <source>
        <dbReference type="Pfam" id="PF21530"/>
    </source>
</evidence>
<keyword evidence="1" id="KW-0347">Helicase</keyword>
<dbReference type="EC" id="5.6.2.3" evidence="1"/>
<name>A0ABQ4Z6U8_9ASTR</name>
<evidence type="ECO:0000313" key="4">
    <source>
        <dbReference type="EMBL" id="GJS84946.1"/>
    </source>
</evidence>
<reference evidence="4" key="1">
    <citation type="journal article" date="2022" name="Int. J. Mol. Sci.">
        <title>Draft Genome of Tanacetum Coccineum: Genomic Comparison of Closely Related Tanacetum-Family Plants.</title>
        <authorList>
            <person name="Yamashiro T."/>
            <person name="Shiraishi A."/>
            <person name="Nakayama K."/>
            <person name="Satake H."/>
        </authorList>
    </citation>
    <scope>NUCLEOTIDE SEQUENCE</scope>
</reference>
<comment type="catalytic activity">
    <reaction evidence="1">
        <text>ATP + H2O = ADP + phosphate + H(+)</text>
        <dbReference type="Rhea" id="RHEA:13065"/>
        <dbReference type="ChEBI" id="CHEBI:15377"/>
        <dbReference type="ChEBI" id="CHEBI:15378"/>
        <dbReference type="ChEBI" id="CHEBI:30616"/>
        <dbReference type="ChEBI" id="CHEBI:43474"/>
        <dbReference type="ChEBI" id="CHEBI:456216"/>
        <dbReference type="EC" id="5.6.2.3"/>
    </reaction>
</comment>
<dbReference type="EMBL" id="BQNB010011013">
    <property type="protein sequence ID" value="GJS84946.1"/>
    <property type="molecule type" value="Genomic_DNA"/>
</dbReference>
<gene>
    <name evidence="4" type="ORF">Tco_0751487</name>
</gene>
<dbReference type="Pfam" id="PF05970">
    <property type="entry name" value="PIF1"/>
    <property type="match status" value="1"/>
</dbReference>
<dbReference type="InterPro" id="IPR027417">
    <property type="entry name" value="P-loop_NTPase"/>
</dbReference>
<dbReference type="Pfam" id="PF21530">
    <property type="entry name" value="Pif1_2B_dom"/>
    <property type="match status" value="1"/>
</dbReference>
<feature type="domain" description="DNA helicase Pif1-like 2B" evidence="3">
    <location>
        <begin position="384"/>
        <end position="420"/>
    </location>
</feature>
<keyword evidence="1" id="KW-0378">Hydrolase</keyword>
<keyword evidence="1" id="KW-0234">DNA repair</keyword>
<keyword evidence="1" id="KW-0233">DNA recombination</keyword>
<sequence length="458" mass="52266">MVSVVEWETRAVHVLLGSMHKRFPNKYSNRTSNDSDGYPVYRRREDGNFVEKNHVRLDNRFVVPYNSYLLKKYQAHINVEWCNQVGSIKYLFKYINKGPDRVTALIQVGDHDNEAPSNDEVVDEIKEFYDCRYLSACESSWRILKYEVVYRTHAVERLPFHLPGQQHVVYDEDADIDDVISKPSVASTKFIQWMECNKTNLAALLNKTKLIIWDEAPMMNKHCFEALDRTLRDILRGSNTNSLNIPFGGKVIVFGRDFRQILLVIIGGTRQDIMHASLNSSYLWDHIHVLRLTKNMRLRAGAGSSNTDDIKEFADWILKVGDGRLGGPNDGEAMIDIPNDILIKDCADPVAPTHEVVEFINDHLAFLDYNSCVKEKVLLSSDSYVNLRLVLKVGAPVMLLRNIDQSEGLCNGTRLRIKELGDRAIKAEILTGTKVGETVSLTRFKLTPSDKRLPLQIK</sequence>
<accession>A0ABQ4Z6U8</accession>
<evidence type="ECO:0000313" key="5">
    <source>
        <dbReference type="Proteomes" id="UP001151760"/>
    </source>
</evidence>
<comment type="caution">
    <text evidence="4">The sequence shown here is derived from an EMBL/GenBank/DDBJ whole genome shotgun (WGS) entry which is preliminary data.</text>
</comment>
<dbReference type="SUPFAM" id="SSF52540">
    <property type="entry name" value="P-loop containing nucleoside triphosphate hydrolases"/>
    <property type="match status" value="1"/>
</dbReference>
<comment type="cofactor">
    <cofactor evidence="1">
        <name>Mg(2+)</name>
        <dbReference type="ChEBI" id="CHEBI:18420"/>
    </cofactor>
</comment>
<dbReference type="PANTHER" id="PTHR10492:SF101">
    <property type="entry name" value="ATP-DEPENDENT DNA HELICASE"/>
    <property type="match status" value="1"/>
</dbReference>
<keyword evidence="1" id="KW-0227">DNA damage</keyword>
<keyword evidence="5" id="KW-1185">Reference proteome</keyword>
<proteinExistence type="inferred from homology"/>
<dbReference type="Gene3D" id="3.40.50.300">
    <property type="entry name" value="P-loop containing nucleotide triphosphate hydrolases"/>
    <property type="match status" value="1"/>
</dbReference>
<dbReference type="InterPro" id="IPR010285">
    <property type="entry name" value="DNA_helicase_pif1-like_DEAD"/>
</dbReference>
<keyword evidence="1" id="KW-0067">ATP-binding</keyword>
<organism evidence="4 5">
    <name type="scientific">Tanacetum coccineum</name>
    <dbReference type="NCBI Taxonomy" id="301880"/>
    <lineage>
        <taxon>Eukaryota</taxon>
        <taxon>Viridiplantae</taxon>
        <taxon>Streptophyta</taxon>
        <taxon>Embryophyta</taxon>
        <taxon>Tracheophyta</taxon>
        <taxon>Spermatophyta</taxon>
        <taxon>Magnoliopsida</taxon>
        <taxon>eudicotyledons</taxon>
        <taxon>Gunneridae</taxon>
        <taxon>Pentapetalae</taxon>
        <taxon>asterids</taxon>
        <taxon>campanulids</taxon>
        <taxon>Asterales</taxon>
        <taxon>Asteraceae</taxon>
        <taxon>Asteroideae</taxon>
        <taxon>Anthemideae</taxon>
        <taxon>Anthemidinae</taxon>
        <taxon>Tanacetum</taxon>
    </lineage>
</organism>
<keyword evidence="1" id="KW-0547">Nucleotide-binding</keyword>
<protein>
    <recommendedName>
        <fullName evidence="1">ATP-dependent DNA helicase</fullName>
        <ecNumber evidence="1">5.6.2.3</ecNumber>
    </recommendedName>
</protein>